<accession>A0A8K0JS24</accession>
<dbReference type="PANTHER" id="PTHR23504:SF15">
    <property type="entry name" value="MAJOR FACILITATOR SUPERFAMILY (MFS) PROFILE DOMAIN-CONTAINING PROTEIN"/>
    <property type="match status" value="1"/>
</dbReference>
<dbReference type="GO" id="GO:0016020">
    <property type="term" value="C:membrane"/>
    <property type="evidence" value="ECO:0007669"/>
    <property type="project" value="UniProtKB-SubCell"/>
</dbReference>
<dbReference type="GO" id="GO:0022857">
    <property type="term" value="F:transmembrane transporter activity"/>
    <property type="evidence" value="ECO:0007669"/>
    <property type="project" value="InterPro"/>
</dbReference>
<dbReference type="PANTHER" id="PTHR23504">
    <property type="entry name" value="MAJOR FACILITATOR SUPERFAMILY DOMAIN-CONTAINING PROTEIN 10"/>
    <property type="match status" value="1"/>
</dbReference>
<feature type="transmembrane region" description="Helical" evidence="7">
    <location>
        <begin position="194"/>
        <end position="216"/>
    </location>
</feature>
<keyword evidence="5 7" id="KW-0472">Membrane</keyword>
<organism evidence="9 10">
    <name type="scientific">Filobasidium floriforme</name>
    <dbReference type="NCBI Taxonomy" id="5210"/>
    <lineage>
        <taxon>Eukaryota</taxon>
        <taxon>Fungi</taxon>
        <taxon>Dikarya</taxon>
        <taxon>Basidiomycota</taxon>
        <taxon>Agaricomycotina</taxon>
        <taxon>Tremellomycetes</taxon>
        <taxon>Filobasidiales</taxon>
        <taxon>Filobasidiaceae</taxon>
        <taxon>Filobasidium</taxon>
    </lineage>
</organism>
<dbReference type="PRINTS" id="PR01035">
    <property type="entry name" value="TCRTETA"/>
</dbReference>
<evidence type="ECO:0000256" key="5">
    <source>
        <dbReference type="ARBA" id="ARBA00023136"/>
    </source>
</evidence>
<evidence type="ECO:0000313" key="10">
    <source>
        <dbReference type="Proteomes" id="UP000812966"/>
    </source>
</evidence>
<keyword evidence="2" id="KW-0813">Transport</keyword>
<comment type="subcellular location">
    <subcellularLocation>
        <location evidence="1">Membrane</location>
        <topology evidence="1">Multi-pass membrane protein</topology>
    </subcellularLocation>
</comment>
<feature type="transmembrane region" description="Helical" evidence="7">
    <location>
        <begin position="356"/>
        <end position="377"/>
    </location>
</feature>
<reference evidence="9" key="1">
    <citation type="submission" date="2020-04" db="EMBL/GenBank/DDBJ databases">
        <title>Analysis of mating type loci in Filobasidium floriforme.</title>
        <authorList>
            <person name="Nowrousian M."/>
        </authorList>
    </citation>
    <scope>NUCLEOTIDE SEQUENCE</scope>
    <source>
        <strain evidence="9">CBS 6242</strain>
    </source>
</reference>
<feature type="transmembrane region" description="Helical" evidence="7">
    <location>
        <begin position="428"/>
        <end position="455"/>
    </location>
</feature>
<dbReference type="Gene3D" id="1.20.1250.20">
    <property type="entry name" value="MFS general substrate transporter like domains"/>
    <property type="match status" value="1"/>
</dbReference>
<dbReference type="InterPro" id="IPR001958">
    <property type="entry name" value="Tet-R_TetA/multi-R_MdtG-like"/>
</dbReference>
<dbReference type="EMBL" id="JABELV010000002">
    <property type="protein sequence ID" value="KAG7580027.1"/>
    <property type="molecule type" value="Genomic_DNA"/>
</dbReference>
<proteinExistence type="predicted"/>
<evidence type="ECO:0000256" key="6">
    <source>
        <dbReference type="SAM" id="MobiDB-lite"/>
    </source>
</evidence>
<feature type="transmembrane region" description="Helical" evidence="7">
    <location>
        <begin position="467"/>
        <end position="492"/>
    </location>
</feature>
<feature type="transmembrane region" description="Helical" evidence="7">
    <location>
        <begin position="150"/>
        <end position="174"/>
    </location>
</feature>
<feature type="transmembrane region" description="Helical" evidence="7">
    <location>
        <begin position="397"/>
        <end position="416"/>
    </location>
</feature>
<feature type="transmembrane region" description="Helical" evidence="7">
    <location>
        <begin position="59"/>
        <end position="81"/>
    </location>
</feature>
<dbReference type="SUPFAM" id="SSF103473">
    <property type="entry name" value="MFS general substrate transporter"/>
    <property type="match status" value="1"/>
</dbReference>
<protein>
    <recommendedName>
        <fullName evidence="8">Major facilitator superfamily (MFS) profile domain-containing protein</fullName>
    </recommendedName>
</protein>
<evidence type="ECO:0000259" key="8">
    <source>
        <dbReference type="PROSITE" id="PS50850"/>
    </source>
</evidence>
<feature type="domain" description="Major facilitator superfamily (MFS) profile" evidence="8">
    <location>
        <begin position="16"/>
        <end position="528"/>
    </location>
</feature>
<dbReference type="AlphaFoldDB" id="A0A8K0JS24"/>
<dbReference type="InterPro" id="IPR011701">
    <property type="entry name" value="MFS"/>
</dbReference>
<evidence type="ECO:0000256" key="7">
    <source>
        <dbReference type="SAM" id="Phobius"/>
    </source>
</evidence>
<feature type="transmembrane region" description="Helical" evidence="7">
    <location>
        <begin position="504"/>
        <end position="523"/>
    </location>
</feature>
<keyword evidence="4 7" id="KW-1133">Transmembrane helix</keyword>
<dbReference type="Pfam" id="PF07690">
    <property type="entry name" value="MFS_1"/>
    <property type="match status" value="1"/>
</dbReference>
<name>A0A8K0JS24_9TREE</name>
<evidence type="ECO:0000313" key="9">
    <source>
        <dbReference type="EMBL" id="KAG7580027.1"/>
    </source>
</evidence>
<keyword evidence="3 7" id="KW-0812">Transmembrane</keyword>
<sequence>MQSASSAPLSSSGRTPLPVAQLAVLMIVRCAALVSYTSLFPYINQQVGELGIAENEDRVGYYSGVVEAVFAGVQVFTVYNWATLSDKIGRKPVIMLGLMGVAISSALYGFSTKYWQLIVTRSLSGALNGNVAVVRAAVSEITDESNAPDAFALYGLVWILGSVFGNAIGGYLSHPVERYPHLFAVGGKLEEHPYLLPCLVTTGITLAGLLFTALFMRETHAGLLYRQSKSDNRPSAATYKPVESDETKLDSMNGDAQDDDDDTRTLVGDPDSPTLKSPRSFSDILDGFDKPGEEVDDWDPDDQVHWGLKELLSVKSIQRMLLSLFLLSFIGGGWAALILLYAYTPTRSGGLGMTPSAIGTALSIQGLWSVVCQLTFLSKMQRKYGTVLAFQRLNAGWVLVFLTLPLVRVVAVFSEGQHAGENGESRSWLMWIALMAWLALSTFIGMSHSVSMVVVQLACPDKRAIAGLNGVSTCVQCLSRVIGPWLVSSVFALSIDQKVLNGNLWWIFMAVISIISAFVSLLLEDKSRSGTTFEMGSRVSTA</sequence>
<feature type="transmembrane region" description="Helical" evidence="7">
    <location>
        <begin position="321"/>
        <end position="344"/>
    </location>
</feature>
<evidence type="ECO:0000256" key="4">
    <source>
        <dbReference type="ARBA" id="ARBA00022989"/>
    </source>
</evidence>
<feature type="region of interest" description="Disordered" evidence="6">
    <location>
        <begin position="231"/>
        <end position="282"/>
    </location>
</feature>
<feature type="transmembrane region" description="Helical" evidence="7">
    <location>
        <begin position="93"/>
        <end position="111"/>
    </location>
</feature>
<gene>
    <name evidence="9" type="ORF">FFLO_00235</name>
</gene>
<keyword evidence="10" id="KW-1185">Reference proteome</keyword>
<dbReference type="PROSITE" id="PS50850">
    <property type="entry name" value="MFS"/>
    <property type="match status" value="1"/>
</dbReference>
<dbReference type="InterPro" id="IPR036259">
    <property type="entry name" value="MFS_trans_sf"/>
</dbReference>
<evidence type="ECO:0000256" key="2">
    <source>
        <dbReference type="ARBA" id="ARBA00022448"/>
    </source>
</evidence>
<dbReference type="Proteomes" id="UP000812966">
    <property type="component" value="Unassembled WGS sequence"/>
</dbReference>
<dbReference type="InterPro" id="IPR020846">
    <property type="entry name" value="MFS_dom"/>
</dbReference>
<comment type="caution">
    <text evidence="9">The sequence shown here is derived from an EMBL/GenBank/DDBJ whole genome shotgun (WGS) entry which is preliminary data.</text>
</comment>
<evidence type="ECO:0000256" key="1">
    <source>
        <dbReference type="ARBA" id="ARBA00004141"/>
    </source>
</evidence>
<evidence type="ECO:0000256" key="3">
    <source>
        <dbReference type="ARBA" id="ARBA00022692"/>
    </source>
</evidence>
<feature type="transmembrane region" description="Helical" evidence="7">
    <location>
        <begin position="20"/>
        <end position="39"/>
    </location>
</feature>